<dbReference type="PANTHER" id="PTHR32309">
    <property type="entry name" value="TYROSINE-PROTEIN KINASE"/>
    <property type="match status" value="1"/>
</dbReference>
<comment type="similarity">
    <text evidence="2">Belongs to the CpsC/CapA family.</text>
</comment>
<comment type="subcellular location">
    <subcellularLocation>
        <location evidence="1">Cell membrane</location>
        <topology evidence="1">Multi-pass membrane protein</topology>
    </subcellularLocation>
</comment>
<keyword evidence="5 7" id="KW-1133">Transmembrane helix</keyword>
<dbReference type="GO" id="GO:0005886">
    <property type="term" value="C:plasma membrane"/>
    <property type="evidence" value="ECO:0007669"/>
    <property type="project" value="UniProtKB-SubCell"/>
</dbReference>
<evidence type="ECO:0000313" key="9">
    <source>
        <dbReference type="EMBL" id="HIQ61015.1"/>
    </source>
</evidence>
<evidence type="ECO:0000256" key="2">
    <source>
        <dbReference type="ARBA" id="ARBA00006683"/>
    </source>
</evidence>
<accession>A0A9D0YSI8</accession>
<keyword evidence="6 7" id="KW-0472">Membrane</keyword>
<dbReference type="EMBL" id="DVFO01000050">
    <property type="protein sequence ID" value="HIQ61015.1"/>
    <property type="molecule type" value="Genomic_DNA"/>
</dbReference>
<feature type="transmembrane region" description="Helical" evidence="7">
    <location>
        <begin position="28"/>
        <end position="53"/>
    </location>
</feature>
<sequence>MEHKETVNAPQLNQTVVDDGGEIDLVEIFYLFWGHAIQIILCAILGGLLAFGYTRFLVTPLYQAEAKLYMVSASAGSMISISDLQLGSQLTSDYQQLMVSRPLLEDVIDSLDLNMGYGTLKGMISVSNPTDTRILRVTVTSSDPKLSCDIANELVDQAVVYLPRVMECDEPNVVERAVIPGGASSPNYARNVFLGVAAGIVICCAVILIRFLVNDTFVTADDLARRFGIQPLASIPEADLGAFNKRLKQKK</sequence>
<dbReference type="AlphaFoldDB" id="A0A9D0YSI8"/>
<evidence type="ECO:0000256" key="4">
    <source>
        <dbReference type="ARBA" id="ARBA00022692"/>
    </source>
</evidence>
<dbReference type="PANTHER" id="PTHR32309:SF13">
    <property type="entry name" value="FERRIC ENTEROBACTIN TRANSPORT PROTEIN FEPE"/>
    <property type="match status" value="1"/>
</dbReference>
<keyword evidence="3" id="KW-1003">Cell membrane</keyword>
<evidence type="ECO:0000256" key="1">
    <source>
        <dbReference type="ARBA" id="ARBA00004651"/>
    </source>
</evidence>
<dbReference type="Pfam" id="PF02706">
    <property type="entry name" value="Wzz"/>
    <property type="match status" value="1"/>
</dbReference>
<evidence type="ECO:0000256" key="3">
    <source>
        <dbReference type="ARBA" id="ARBA00022475"/>
    </source>
</evidence>
<keyword evidence="4 7" id="KW-0812">Transmembrane</keyword>
<organism evidence="9 10">
    <name type="scientific">Candidatus Enterenecus faecium</name>
    <dbReference type="NCBI Taxonomy" id="2840780"/>
    <lineage>
        <taxon>Bacteria</taxon>
        <taxon>Bacillati</taxon>
        <taxon>Bacillota</taxon>
        <taxon>Clostridia</taxon>
        <taxon>Eubacteriales</taxon>
        <taxon>Candidatus Enterenecus</taxon>
    </lineage>
</organism>
<proteinExistence type="inferred from homology"/>
<evidence type="ECO:0000256" key="6">
    <source>
        <dbReference type="ARBA" id="ARBA00023136"/>
    </source>
</evidence>
<feature type="transmembrane region" description="Helical" evidence="7">
    <location>
        <begin position="192"/>
        <end position="213"/>
    </location>
</feature>
<evidence type="ECO:0000313" key="10">
    <source>
        <dbReference type="Proteomes" id="UP000886879"/>
    </source>
</evidence>
<dbReference type="GO" id="GO:0004713">
    <property type="term" value="F:protein tyrosine kinase activity"/>
    <property type="evidence" value="ECO:0007669"/>
    <property type="project" value="TreeGrafter"/>
</dbReference>
<name>A0A9D0YSI8_9FIRM</name>
<comment type="caution">
    <text evidence="9">The sequence shown here is derived from an EMBL/GenBank/DDBJ whole genome shotgun (WGS) entry which is preliminary data.</text>
</comment>
<gene>
    <name evidence="9" type="ORF">IAD31_05410</name>
</gene>
<dbReference type="Proteomes" id="UP000886879">
    <property type="component" value="Unassembled WGS sequence"/>
</dbReference>
<evidence type="ECO:0000256" key="7">
    <source>
        <dbReference type="SAM" id="Phobius"/>
    </source>
</evidence>
<protein>
    <submittedName>
        <fullName evidence="9">Capsular polysaccharide biosynthesis protein</fullName>
    </submittedName>
</protein>
<dbReference type="InterPro" id="IPR003856">
    <property type="entry name" value="LPS_length_determ_N"/>
</dbReference>
<evidence type="ECO:0000256" key="5">
    <source>
        <dbReference type="ARBA" id="ARBA00022989"/>
    </source>
</evidence>
<dbReference type="InterPro" id="IPR050445">
    <property type="entry name" value="Bact_polysacc_biosynth/exp"/>
</dbReference>
<feature type="domain" description="Polysaccharide chain length determinant N-terminal" evidence="8">
    <location>
        <begin position="22"/>
        <end position="111"/>
    </location>
</feature>
<reference evidence="9" key="2">
    <citation type="journal article" date="2021" name="PeerJ">
        <title>Extensive microbial diversity within the chicken gut microbiome revealed by metagenomics and culture.</title>
        <authorList>
            <person name="Gilroy R."/>
            <person name="Ravi A."/>
            <person name="Getino M."/>
            <person name="Pursley I."/>
            <person name="Horton D.L."/>
            <person name="Alikhan N.F."/>
            <person name="Baker D."/>
            <person name="Gharbi K."/>
            <person name="Hall N."/>
            <person name="Watson M."/>
            <person name="Adriaenssens E.M."/>
            <person name="Foster-Nyarko E."/>
            <person name="Jarju S."/>
            <person name="Secka A."/>
            <person name="Antonio M."/>
            <person name="Oren A."/>
            <person name="Chaudhuri R.R."/>
            <person name="La Ragione R."/>
            <person name="Hildebrand F."/>
            <person name="Pallen M.J."/>
        </authorList>
    </citation>
    <scope>NUCLEOTIDE SEQUENCE</scope>
    <source>
        <strain evidence="9">ChiGjej2B2-12916</strain>
    </source>
</reference>
<reference evidence="9" key="1">
    <citation type="submission" date="2020-10" db="EMBL/GenBank/DDBJ databases">
        <authorList>
            <person name="Gilroy R."/>
        </authorList>
    </citation>
    <scope>NUCLEOTIDE SEQUENCE</scope>
    <source>
        <strain evidence="9">ChiGjej2B2-12916</strain>
    </source>
</reference>
<evidence type="ECO:0000259" key="8">
    <source>
        <dbReference type="Pfam" id="PF02706"/>
    </source>
</evidence>